<dbReference type="EMBL" id="CP021425">
    <property type="protein sequence ID" value="ARU56414.1"/>
    <property type="molecule type" value="Genomic_DNA"/>
</dbReference>
<dbReference type="RefSeq" id="WP_087461399.1">
    <property type="nucleotide sequence ID" value="NZ_CP021425.1"/>
</dbReference>
<evidence type="ECO:0000313" key="2">
    <source>
        <dbReference type="EMBL" id="ARU56414.1"/>
    </source>
</evidence>
<organism evidence="2 3">
    <name type="scientific">Oleiphilus messinensis</name>
    <dbReference type="NCBI Taxonomy" id="141451"/>
    <lineage>
        <taxon>Bacteria</taxon>
        <taxon>Pseudomonadati</taxon>
        <taxon>Pseudomonadota</taxon>
        <taxon>Gammaproteobacteria</taxon>
        <taxon>Oceanospirillales</taxon>
        <taxon>Oleiphilaceae</taxon>
        <taxon>Oleiphilus</taxon>
    </lineage>
</organism>
<name>A0A1Y0IAF8_9GAMM</name>
<sequence length="143" mass="15790">MISKVIIGKLMIGTASLLGISAFVNGLFMMIAPETWYWLVPGVPDRGPFNQHFLRDIGMIYLLIGAALFYGALYKSTLYQKYRALLWLMPVAWLVCHAIFHAWEVVVGITGPESLIIDFAGVTLPALLGMGLIYGNLKLSGKK</sequence>
<feature type="transmembrane region" description="Helical" evidence="1">
    <location>
        <begin position="52"/>
        <end position="73"/>
    </location>
</feature>
<feature type="transmembrane region" description="Helical" evidence="1">
    <location>
        <begin position="115"/>
        <end position="137"/>
    </location>
</feature>
<keyword evidence="1" id="KW-0472">Membrane</keyword>
<reference evidence="2 3" key="1">
    <citation type="submission" date="2017-05" db="EMBL/GenBank/DDBJ databases">
        <title>Genomic insights into alkan degradation activity of Oleiphilus messinensis.</title>
        <authorList>
            <person name="Kozyavkin S.A."/>
            <person name="Slesarev A.I."/>
            <person name="Golyshin P.N."/>
            <person name="Korzhenkov A."/>
            <person name="Golyshina O.N."/>
            <person name="Toshchakov S.V."/>
        </authorList>
    </citation>
    <scope>NUCLEOTIDE SEQUENCE [LARGE SCALE GENOMIC DNA]</scope>
    <source>
        <strain evidence="2 3">ME102</strain>
    </source>
</reference>
<dbReference type="AlphaFoldDB" id="A0A1Y0IAF8"/>
<dbReference type="KEGG" id="ome:OLMES_2351"/>
<feature type="transmembrane region" description="Helical" evidence="1">
    <location>
        <begin position="12"/>
        <end position="32"/>
    </location>
</feature>
<protein>
    <submittedName>
        <fullName evidence="2">Uncharacterized protein</fullName>
    </submittedName>
</protein>
<evidence type="ECO:0000256" key="1">
    <source>
        <dbReference type="SAM" id="Phobius"/>
    </source>
</evidence>
<keyword evidence="1" id="KW-0812">Transmembrane</keyword>
<accession>A0A1Y0IAF8</accession>
<feature type="transmembrane region" description="Helical" evidence="1">
    <location>
        <begin position="85"/>
        <end position="103"/>
    </location>
</feature>
<dbReference type="OrthoDB" id="287782at2"/>
<proteinExistence type="predicted"/>
<gene>
    <name evidence="2" type="ORF">OLMES_2351</name>
</gene>
<keyword evidence="3" id="KW-1185">Reference proteome</keyword>
<dbReference type="Proteomes" id="UP000196027">
    <property type="component" value="Chromosome"/>
</dbReference>
<evidence type="ECO:0000313" key="3">
    <source>
        <dbReference type="Proteomes" id="UP000196027"/>
    </source>
</evidence>
<keyword evidence="1" id="KW-1133">Transmembrane helix</keyword>